<evidence type="ECO:0008006" key="4">
    <source>
        <dbReference type="Google" id="ProtNLM"/>
    </source>
</evidence>
<proteinExistence type="predicted"/>
<dbReference type="Proteomes" id="UP000823928">
    <property type="component" value="Unassembled WGS sequence"/>
</dbReference>
<protein>
    <recommendedName>
        <fullName evidence="4">DUF4352 domain-containing protein</fullName>
    </recommendedName>
</protein>
<gene>
    <name evidence="2" type="ORF">IAC10_06665</name>
</gene>
<feature type="signal peptide" evidence="1">
    <location>
        <begin position="1"/>
        <end position="22"/>
    </location>
</feature>
<sequence>MRKGIALFILTAFLLMNAPVMADPVFEGHAEKTDRLQKLQDELFTGQVETLERSDVIHMTVSQVLDSNINMEGDEFFAEVVNDVEGDSGVIIPKGTIAHGRIAQTEEAKRLGRPAQISLDFDYLITPDGREIPIEGRMSTKLHPIVQTSKIVVQDLGYTVAGGAVGGFLALNWLGLEAAIASQGYTLAGGAALGGAIGLGAALMRKGNDVLIAPGDEIKVKVNTSVSLPVYRETALMQHELFYPGLDIMISDIKHEEDPFGEANTITLTIMITNMSDKTFSGLDLALVNDYNAVFRPSIFGDTKLMFRQIKPGDKVAGHISFAVDNINRKFWLTFYDRRTKKPLSKISIDNAYRKVSVKTKKKNNKLRTRKSNFKKVPDVLEMEL</sequence>
<feature type="chain" id="PRO_5038658052" description="DUF4352 domain-containing protein" evidence="1">
    <location>
        <begin position="23"/>
        <end position="385"/>
    </location>
</feature>
<organism evidence="2 3">
    <name type="scientific">Candidatus Scatousia excrementigallinarum</name>
    <dbReference type="NCBI Taxonomy" id="2840935"/>
    <lineage>
        <taxon>Bacteria</taxon>
        <taxon>Candidatus Scatousia</taxon>
    </lineage>
</organism>
<name>A0A9D1EYH6_9BACT</name>
<dbReference type="Gene3D" id="2.40.128.260">
    <property type="entry name" value="Type IV secretion system, VirB10/TraB/TrbI"/>
    <property type="match status" value="1"/>
</dbReference>
<comment type="caution">
    <text evidence="2">The sequence shown here is derived from an EMBL/GenBank/DDBJ whole genome shotgun (WGS) entry which is preliminary data.</text>
</comment>
<evidence type="ECO:0000313" key="2">
    <source>
        <dbReference type="EMBL" id="HIS36296.1"/>
    </source>
</evidence>
<evidence type="ECO:0000256" key="1">
    <source>
        <dbReference type="SAM" id="SignalP"/>
    </source>
</evidence>
<dbReference type="AlphaFoldDB" id="A0A9D1EYH6"/>
<accession>A0A9D1EYH6</accession>
<reference evidence="2" key="2">
    <citation type="journal article" date="2021" name="PeerJ">
        <title>Extensive microbial diversity within the chicken gut microbiome revealed by metagenomics and culture.</title>
        <authorList>
            <person name="Gilroy R."/>
            <person name="Ravi A."/>
            <person name="Getino M."/>
            <person name="Pursley I."/>
            <person name="Horton D.L."/>
            <person name="Alikhan N.F."/>
            <person name="Baker D."/>
            <person name="Gharbi K."/>
            <person name="Hall N."/>
            <person name="Watson M."/>
            <person name="Adriaenssens E.M."/>
            <person name="Foster-Nyarko E."/>
            <person name="Jarju S."/>
            <person name="Secka A."/>
            <person name="Antonio M."/>
            <person name="Oren A."/>
            <person name="Chaudhuri R.R."/>
            <person name="La Ragione R."/>
            <person name="Hildebrand F."/>
            <person name="Pallen M.J."/>
        </authorList>
    </citation>
    <scope>NUCLEOTIDE SEQUENCE</scope>
    <source>
        <strain evidence="2">6276</strain>
    </source>
</reference>
<dbReference type="InterPro" id="IPR042217">
    <property type="entry name" value="T4SS_VirB10/TrbI"/>
</dbReference>
<evidence type="ECO:0000313" key="3">
    <source>
        <dbReference type="Proteomes" id="UP000823928"/>
    </source>
</evidence>
<keyword evidence="1" id="KW-0732">Signal</keyword>
<dbReference type="EMBL" id="DVIU01000135">
    <property type="protein sequence ID" value="HIS36296.1"/>
    <property type="molecule type" value="Genomic_DNA"/>
</dbReference>
<reference evidence="2" key="1">
    <citation type="submission" date="2020-10" db="EMBL/GenBank/DDBJ databases">
        <authorList>
            <person name="Gilroy R."/>
        </authorList>
    </citation>
    <scope>NUCLEOTIDE SEQUENCE</scope>
    <source>
        <strain evidence="2">6276</strain>
    </source>
</reference>